<feature type="compositionally biased region" description="Basic and acidic residues" evidence="1">
    <location>
        <begin position="134"/>
        <end position="151"/>
    </location>
</feature>
<dbReference type="EMBL" id="LSRX01000631">
    <property type="protein sequence ID" value="OLP92194.1"/>
    <property type="molecule type" value="Genomic_DNA"/>
</dbReference>
<feature type="domain" description="Integrase catalytic" evidence="2">
    <location>
        <begin position="1659"/>
        <end position="1832"/>
    </location>
</feature>
<reference evidence="3 4" key="1">
    <citation type="submission" date="2016-02" db="EMBL/GenBank/DDBJ databases">
        <title>Genome analysis of coral dinoflagellate symbionts highlights evolutionary adaptations to a symbiotic lifestyle.</title>
        <authorList>
            <person name="Aranda M."/>
            <person name="Li Y."/>
            <person name="Liew Y.J."/>
            <person name="Baumgarten S."/>
            <person name="Simakov O."/>
            <person name="Wilson M."/>
            <person name="Piel J."/>
            <person name="Ashoor H."/>
            <person name="Bougouffa S."/>
            <person name="Bajic V.B."/>
            <person name="Ryu T."/>
            <person name="Ravasi T."/>
            <person name="Bayer T."/>
            <person name="Micklem G."/>
            <person name="Kim H."/>
            <person name="Bhak J."/>
            <person name="Lajeunesse T.C."/>
            <person name="Voolstra C.R."/>
        </authorList>
    </citation>
    <scope>NUCLEOTIDE SEQUENCE [LARGE SCALE GENOMIC DNA]</scope>
    <source>
        <strain evidence="3 4">CCMP2467</strain>
    </source>
</reference>
<feature type="region of interest" description="Disordered" evidence="1">
    <location>
        <begin position="1371"/>
        <end position="1398"/>
    </location>
</feature>
<feature type="compositionally biased region" description="Acidic residues" evidence="1">
    <location>
        <begin position="1999"/>
        <end position="2008"/>
    </location>
</feature>
<feature type="region of interest" description="Disordered" evidence="1">
    <location>
        <begin position="122"/>
        <end position="160"/>
    </location>
</feature>
<dbReference type="Gene3D" id="3.30.420.10">
    <property type="entry name" value="Ribonuclease H-like superfamily/Ribonuclease H"/>
    <property type="match status" value="1"/>
</dbReference>
<comment type="caution">
    <text evidence="3">The sequence shown here is derived from an EMBL/GenBank/DDBJ whole genome shotgun (WGS) entry which is preliminary data.</text>
</comment>
<organism evidence="3 4">
    <name type="scientific">Symbiodinium microadriaticum</name>
    <name type="common">Dinoflagellate</name>
    <name type="synonym">Zooxanthella microadriatica</name>
    <dbReference type="NCBI Taxonomy" id="2951"/>
    <lineage>
        <taxon>Eukaryota</taxon>
        <taxon>Sar</taxon>
        <taxon>Alveolata</taxon>
        <taxon>Dinophyceae</taxon>
        <taxon>Suessiales</taxon>
        <taxon>Symbiodiniaceae</taxon>
        <taxon>Symbiodinium</taxon>
    </lineage>
</organism>
<sequence length="2685" mass="301374">MDPPVDDGAGAPPDPWAEAARATRAHVRGDDPADDQEDSGNRSRRAWRRAPHSEANALGDPADGGNVDDDEPEYDATLHGWQDYDPTKHAWNPRWSRWTGWESSWDPMWNYDWSGKLWSGTPSTTSGDGQQWDGKWHDADKSDPWDSERRTSSGLSSGWNQEWNKDAKLNAISGAEWRRRSWASEAADRGSDFSGDRRGGLSERMTVPSFSANNNGDELGQSARSYLRQIEAWVRITRAPSSQQALLLYQNLQGRAWVEAEELDVKELCQDGGVERFKAWISERYLEIEVGKIAEALNGFFKRMKRGSTQSVREFNASFDRAYARLVEIDCKLPETAKAWAYLSSLSLTHSEELAILGSVNDEFICNRLQRAAVLHEKNLRRPWDGRDKTKPWERRDKNTSRVNSANAAEAVQGDSDGDGDLRDDPQTELEVDLYEAFITAKAQYKEAVKHRNLEPDEVKRAIDNKIQNAKARSYCSVCKQKGHWYKDPQCPGPPGNPKNTAAKPQTANITNEVFETSGVVSEHLLAITDSACTKSVAGTTWLQKYVDVLKSFQIELPLLPEVDNFKFGASRVYASNYAVVVSFQVGGTWILVKVSIIHGDLPHLLSRTVLAELGMVYNIKENVADFATVNVCGHPLLFTPTGHPAISVHPGGKGIPPHARPDKWEPDQSSRGEVQILSDATAYIACCSSGRGGIQEVCVANNAVPCSVDQREARYPQIFYAKRIPLEVKNLLVSENIHVDTFIKWWNQTSIMSDFWVETPSTLVRVHVIPRKSLFSPKEWNHSGDYLLQLTSGRATTRRTVISVCGSAAQCSIVDRLPQFDNFLSPLGMSSRAPWQMTKTELLSEANRLGLAPSARWTVEELKSAIMEAKKDLNEDTTVPKGMSGMKLAELKAEADRIGVMYASGVTRGTLMRHIRDYHETPDNTVMNIGRYRGSAYFQVPLSYAQWADQEERANGVNMSPDLKRFVLWFRRKKAKEATGNGPTRAEMMQEPEKYAKVPYPGGSETSQSWENVTVMNEVDKQQRPFIPESSGAKSMASSSTSGKRTAERPNTKERMSVEPDPNVLDEIRALEQRLALLKDKESKPEDPTENVDYKNNVENKHVENHFDYQRDDYNLSDATGEDELSFDDYDAEVLLTECTEDAIHNAIKSNDYTPQRLLHLLQEVFGKDGEHFPRRGARKRTRAFGAGDLGENRIVLGYYTYGSMRGICNNSSKYASLSIYIKNYFLSRSADAKWSSLSISLNSASRVHSDHNNLKGTGNYITTVGDYTNGGGIWTENKDGNYDQRFLDGKGNKVKGIIQDTYGKVVEFVADRLHCPEPWHSGHRWSITGFTTRGLAGSTQKERKQLRQWGYPLHDLRLLGTMRRQHEINLPPTTGNANYRGTTTSSTTRPKRSTRKSLWRTATRVSTFMAWSLSAMLSFSNPTTVEANDYKIGKDTALLEIGGMTQTLDATTVFERITGEPLLWPDIPTNHAGSYVLKYILELNPRMLWLHPPTGYTGEDERKFFEVLDICGRWQVEQQRALVVSVDGADPDLLQRLQKQLSAYGDVSYSILGEENIFRVHRTEPKQAYVAEGGIGEIGDSPEDIREGAAGITFDKGVAADTAAALRRLHQNLGHPAREDLVRHLRLAGADNEVIKAAKGMACSTCARTKRPKSARPSSEPKLLEFGDVVGVDMMYAYDMNGKKIKLFSIVDHASSYQVVIKVPNQTGKTLEQVFLKQWIQIFGAPKAISLDLERGIQDAFGRIADWFHIELHTSAGQAHWQSGYTERHGKWWKEIFDRVVQDQSVGGDEIEEAVAATSSAKNNLRRKCGWAPSQIVFGKLPRDDEDLKGEVEDGGGGSILRSPDEAQHRREIIRNAARIAFYKTRTEEKIRRGLSQRARIKPRDLENGATVFFWRKPASKKYGIWKGPGVVIGRQHENYWISHGGRCYLCAPEHLRCALPEELGGLFALRATKDDLLRLVDQSYDDVGVFAEDEGEDMEEYAPSFVDEGEAPMELDNIDLENGDGEDTRPTPLRRAAEGELPRESVRRRYSTKRPPGGSSDPPRREDTHHEAMILKRATTRRGKEKQLEKEIPWSMIPESKRPLFIEAERKQWQEHLHLQALRPLSVEESRGLKHSDRVLTSRFAYRDKNLAKRRLNPEVEWKPKSRLVVSGQTDPDIMSGALRTDSPTVSRTAVMALLQIAASRQDSGWGVSAGDVTAAFLNGEKLDRELYLRQPKHGLPGLHPEQLIKVEKGIFGLIDSPRKWWKKFKKDVQEIVFKLDDGKRAKFYASPLDPCVFQLIEIDNEDNKTEQAPSCYAAVHVDDILLVCDKKVRDLIQHQLSECFPVEEWENDTFDFIGSHIGTKSDGIFLSQANYTASRLFEIDIDPKATNDEPGTAEQTADNRSLVGALSWLASQSRPDLSCGVSMCQQLQARPTIGDLRFSNLMAKRALSHKEEGILLTKVPLDKMIIVVYHDAGWSNAPDSNEDPIYYLYPEDEEAGLMTEGPWCDKTRKTKKKNSAVASQLGALVMMTSRDALCAEGAPASILEWRSHACDRVCRSTFSAETMGCIEGVELGQYVRAMIASLLTGSISREIGKDIPLVAVTDCRSLFDHMHKDGLPRTPSDRRLAIDIACLRQSLADEKPAEEDAQVPLLWVPTHLQRADVLTKPKKATGWWPETGHLGIPLKEGKVVLKQCKSEVR</sequence>
<dbReference type="InterPro" id="IPR036397">
    <property type="entry name" value="RNaseH_sf"/>
</dbReference>
<accession>A0A1Q9DAG8</accession>
<feature type="region of interest" description="Disordered" evidence="1">
    <location>
        <begin position="1"/>
        <end position="76"/>
    </location>
</feature>
<feature type="compositionally biased region" description="Basic and acidic residues" evidence="1">
    <location>
        <begin position="385"/>
        <end position="400"/>
    </location>
</feature>
<feature type="compositionally biased region" description="Basic and acidic residues" evidence="1">
    <location>
        <begin position="660"/>
        <end position="671"/>
    </location>
</feature>
<dbReference type="Pfam" id="PF07727">
    <property type="entry name" value="RVT_2"/>
    <property type="match status" value="1"/>
</dbReference>
<feature type="compositionally biased region" description="Basic and acidic residues" evidence="1">
    <location>
        <begin position="2045"/>
        <end position="2054"/>
    </location>
</feature>
<dbReference type="OMA" id="VNDEFIC"/>
<feature type="region of interest" description="Disordered" evidence="1">
    <location>
        <begin position="650"/>
        <end position="671"/>
    </location>
</feature>
<dbReference type="GO" id="GO:0015074">
    <property type="term" value="P:DNA integration"/>
    <property type="evidence" value="ECO:0007669"/>
    <property type="project" value="InterPro"/>
</dbReference>
<dbReference type="GO" id="GO:0003676">
    <property type="term" value="F:nucleic acid binding"/>
    <property type="evidence" value="ECO:0007669"/>
    <property type="project" value="InterPro"/>
</dbReference>
<feature type="compositionally biased region" description="Low complexity" evidence="1">
    <location>
        <begin position="1"/>
        <end position="20"/>
    </location>
</feature>
<feature type="region of interest" description="Disordered" evidence="1">
    <location>
        <begin position="1023"/>
        <end position="1061"/>
    </location>
</feature>
<feature type="compositionally biased region" description="Basic and acidic residues" evidence="1">
    <location>
        <begin position="1046"/>
        <end position="1059"/>
    </location>
</feature>
<dbReference type="Proteomes" id="UP000186817">
    <property type="component" value="Unassembled WGS sequence"/>
</dbReference>
<dbReference type="InterPro" id="IPR013103">
    <property type="entry name" value="RVT_2"/>
</dbReference>
<dbReference type="SUPFAM" id="SSF53098">
    <property type="entry name" value="Ribonuclease H-like"/>
    <property type="match status" value="1"/>
</dbReference>
<dbReference type="InterPro" id="IPR001584">
    <property type="entry name" value="Integrase_cat-core"/>
</dbReference>
<dbReference type="OrthoDB" id="414744at2759"/>
<dbReference type="InterPro" id="IPR012337">
    <property type="entry name" value="RNaseH-like_sf"/>
</dbReference>
<proteinExistence type="predicted"/>
<keyword evidence="4" id="KW-1185">Reference proteome</keyword>
<evidence type="ECO:0000256" key="1">
    <source>
        <dbReference type="SAM" id="MobiDB-lite"/>
    </source>
</evidence>
<feature type="region of interest" description="Disordered" evidence="1">
    <location>
        <begin position="385"/>
        <end position="426"/>
    </location>
</feature>
<name>A0A1Q9DAG8_SYMMI</name>
<feature type="compositionally biased region" description="Basic and acidic residues" evidence="1">
    <location>
        <begin position="2018"/>
        <end position="2030"/>
    </location>
</feature>
<feature type="compositionally biased region" description="Low complexity" evidence="1">
    <location>
        <begin position="1031"/>
        <end position="1045"/>
    </location>
</feature>
<protein>
    <submittedName>
        <fullName evidence="3">Copia protein</fullName>
    </submittedName>
</protein>
<feature type="region of interest" description="Disordered" evidence="1">
    <location>
        <begin position="1999"/>
        <end position="2054"/>
    </location>
</feature>
<evidence type="ECO:0000259" key="2">
    <source>
        <dbReference type="PROSITE" id="PS50994"/>
    </source>
</evidence>
<gene>
    <name evidence="3" type="primary">GIP</name>
    <name evidence="3" type="ORF">AK812_SmicGene26016</name>
</gene>
<dbReference type="PROSITE" id="PS50994">
    <property type="entry name" value="INTEGRASE"/>
    <property type="match status" value="1"/>
</dbReference>
<evidence type="ECO:0000313" key="4">
    <source>
        <dbReference type="Proteomes" id="UP000186817"/>
    </source>
</evidence>
<evidence type="ECO:0000313" key="3">
    <source>
        <dbReference type="EMBL" id="OLP92194.1"/>
    </source>
</evidence>